<comment type="caution">
    <text evidence="1">The sequence shown here is derived from an EMBL/GenBank/DDBJ whole genome shotgun (WGS) entry which is preliminary data.</text>
</comment>
<sequence>MKPGSGIPAFPVPGPDRVSSATISCFLPISSSKEHNTLTSKFKFTPTVLLFSVPNFGIMFIRNFVPTCFFLSKIFFEPKVHLGSFSLFLFVFFVSICVSLLISCSYLFPSLSARRKN</sequence>
<dbReference type="EMBL" id="CAVMJV010000003">
    <property type="protein sequence ID" value="CAK5017440.1"/>
    <property type="molecule type" value="Genomic_DNA"/>
</dbReference>
<protein>
    <submittedName>
        <fullName evidence="1">Uncharacterized protein</fullName>
    </submittedName>
</protein>
<name>A0ACB0XTX8_MELEN</name>
<keyword evidence="2" id="KW-1185">Reference proteome</keyword>
<gene>
    <name evidence="1" type="ORF">MENTE1834_LOCUS3516</name>
</gene>
<dbReference type="Proteomes" id="UP001497535">
    <property type="component" value="Unassembled WGS sequence"/>
</dbReference>
<evidence type="ECO:0000313" key="2">
    <source>
        <dbReference type="Proteomes" id="UP001497535"/>
    </source>
</evidence>
<proteinExistence type="predicted"/>
<reference evidence="1" key="1">
    <citation type="submission" date="2023-11" db="EMBL/GenBank/DDBJ databases">
        <authorList>
            <person name="Poullet M."/>
        </authorList>
    </citation>
    <scope>NUCLEOTIDE SEQUENCE</scope>
    <source>
        <strain evidence="1">E1834</strain>
    </source>
</reference>
<accession>A0ACB0XTX8</accession>
<evidence type="ECO:0000313" key="1">
    <source>
        <dbReference type="EMBL" id="CAK5017440.1"/>
    </source>
</evidence>
<organism evidence="1 2">
    <name type="scientific">Meloidogyne enterolobii</name>
    <name type="common">Root-knot nematode worm</name>
    <name type="synonym">Meloidogyne mayaguensis</name>
    <dbReference type="NCBI Taxonomy" id="390850"/>
    <lineage>
        <taxon>Eukaryota</taxon>
        <taxon>Metazoa</taxon>
        <taxon>Ecdysozoa</taxon>
        <taxon>Nematoda</taxon>
        <taxon>Chromadorea</taxon>
        <taxon>Rhabditida</taxon>
        <taxon>Tylenchina</taxon>
        <taxon>Tylenchomorpha</taxon>
        <taxon>Tylenchoidea</taxon>
        <taxon>Meloidogynidae</taxon>
        <taxon>Meloidogyninae</taxon>
        <taxon>Meloidogyne</taxon>
    </lineage>
</organism>